<organism evidence="1 2">
    <name type="scientific">Teratosphaeria destructans</name>
    <dbReference type="NCBI Taxonomy" id="418781"/>
    <lineage>
        <taxon>Eukaryota</taxon>
        <taxon>Fungi</taxon>
        <taxon>Dikarya</taxon>
        <taxon>Ascomycota</taxon>
        <taxon>Pezizomycotina</taxon>
        <taxon>Dothideomycetes</taxon>
        <taxon>Dothideomycetidae</taxon>
        <taxon>Mycosphaerellales</taxon>
        <taxon>Teratosphaeriaceae</taxon>
        <taxon>Teratosphaeria</taxon>
    </lineage>
</organism>
<comment type="caution">
    <text evidence="1">The sequence shown here is derived from an EMBL/GenBank/DDBJ whole genome shotgun (WGS) entry which is preliminary data.</text>
</comment>
<evidence type="ECO:0000313" key="2">
    <source>
        <dbReference type="Proteomes" id="UP001138500"/>
    </source>
</evidence>
<keyword evidence="2" id="KW-1185">Reference proteome</keyword>
<protein>
    <submittedName>
        <fullName evidence="1">Uncharacterized protein</fullName>
    </submittedName>
</protein>
<evidence type="ECO:0000313" key="1">
    <source>
        <dbReference type="EMBL" id="KAH9826487.1"/>
    </source>
</evidence>
<dbReference type="Proteomes" id="UP001138500">
    <property type="component" value="Unassembled WGS sequence"/>
</dbReference>
<proteinExistence type="predicted"/>
<accession>A0A9W7SPX9</accession>
<name>A0A9W7SPX9_9PEZI</name>
<reference evidence="1 2" key="2">
    <citation type="journal article" date="2021" name="Curr. Genet.">
        <title>Genetic response to nitrogen starvation in the aggressive Eucalyptus foliar pathogen Teratosphaeria destructans.</title>
        <authorList>
            <person name="Havenga M."/>
            <person name="Wingfield B.D."/>
            <person name="Wingfield M.J."/>
            <person name="Dreyer L.L."/>
            <person name="Roets F."/>
            <person name="Aylward J."/>
        </authorList>
    </citation>
    <scope>NUCLEOTIDE SEQUENCE [LARGE SCALE GENOMIC DNA]</scope>
    <source>
        <strain evidence="1">CMW44962</strain>
    </source>
</reference>
<reference evidence="1 2" key="1">
    <citation type="journal article" date="2018" name="IMA Fungus">
        <title>IMA Genome-F 10: Nine draft genome sequences of Claviceps purpurea s.lat., including C. arundinis, C. humidiphila, and C. cf. spartinae, pseudomolecules for the pitch canker pathogen Fusarium circinatum, draft genome of Davidsoniella eucalypti, Grosmannia galeiformis, Quambalaria eucalypti, and Teratosphaeria destructans.</title>
        <authorList>
            <person name="Wingfield B.D."/>
            <person name="Liu M."/>
            <person name="Nguyen H.D."/>
            <person name="Lane F.A."/>
            <person name="Morgan S.W."/>
            <person name="De Vos L."/>
            <person name="Wilken P.M."/>
            <person name="Duong T.A."/>
            <person name="Aylward J."/>
            <person name="Coetzee M.P."/>
            <person name="Dadej K."/>
            <person name="De Beer Z.W."/>
            <person name="Findlay W."/>
            <person name="Havenga M."/>
            <person name="Kolarik M."/>
            <person name="Menzies J.G."/>
            <person name="Naidoo K."/>
            <person name="Pochopski O."/>
            <person name="Shoukouhi P."/>
            <person name="Santana Q.C."/>
            <person name="Seifert K.A."/>
            <person name="Soal N."/>
            <person name="Steenkamp E.T."/>
            <person name="Tatham C.T."/>
            <person name="van der Nest M.A."/>
            <person name="Wingfield M.J."/>
        </authorList>
    </citation>
    <scope>NUCLEOTIDE SEQUENCE [LARGE SCALE GENOMIC DNA]</scope>
    <source>
        <strain evidence="1">CMW44962</strain>
    </source>
</reference>
<dbReference type="EMBL" id="RIBY02001978">
    <property type="protein sequence ID" value="KAH9826487.1"/>
    <property type="molecule type" value="Genomic_DNA"/>
</dbReference>
<sequence>MCSDGSKLVEGLGDKRTRACHIMTASTAEADRQDALVLTYRLPKQRCIDPEPESTQRRGFEPMR</sequence>
<dbReference type="AlphaFoldDB" id="A0A9W7SPX9"/>
<gene>
    <name evidence="1" type="ORF">Tdes44962_MAKER00450</name>
</gene>